<dbReference type="InterPro" id="IPR050259">
    <property type="entry name" value="SDR"/>
</dbReference>
<evidence type="ECO:0000313" key="5">
    <source>
        <dbReference type="Proteomes" id="UP000431744"/>
    </source>
</evidence>
<evidence type="ECO:0000259" key="3">
    <source>
        <dbReference type="SMART" id="SM00822"/>
    </source>
</evidence>
<dbReference type="PROSITE" id="PS00061">
    <property type="entry name" value="ADH_SHORT"/>
    <property type="match status" value="1"/>
</dbReference>
<dbReference type="InterPro" id="IPR002347">
    <property type="entry name" value="SDR_fam"/>
</dbReference>
<organism evidence="4 5">
    <name type="scientific">Pseudoclavibacter endophyticus</name>
    <dbReference type="NCBI Taxonomy" id="1778590"/>
    <lineage>
        <taxon>Bacteria</taxon>
        <taxon>Bacillati</taxon>
        <taxon>Actinomycetota</taxon>
        <taxon>Actinomycetes</taxon>
        <taxon>Micrococcales</taxon>
        <taxon>Microbacteriaceae</taxon>
        <taxon>Pseudoclavibacter</taxon>
    </lineage>
</organism>
<dbReference type="SMART" id="SM00822">
    <property type="entry name" value="PKS_KR"/>
    <property type="match status" value="1"/>
</dbReference>
<dbReference type="RefSeq" id="WP_158028065.1">
    <property type="nucleotide sequence ID" value="NZ_BMHG01000001.1"/>
</dbReference>
<dbReference type="AlphaFoldDB" id="A0A6H9WRS6"/>
<sequence>MAAPVSIISGAASGIGRATAARLAADGHRVAIGRFPGDPHDASETLRAVEAAGGEGLVVDLDVASTASTDAFAQAALDTYGRIDHVIANAGILRRAPFESMTDEAWDGMLQVDLHGVMRLARAAVPHLGDGGSIVAISSIAGGVYGWEEHAHYATAKAGVLGLVRSLAVELAERGVRANAIIPGLIESPQSLDAANSLGPDGLRAAGDYIPWGRVGRVDEIASVVSFLVSADAGYVSGQSITVDGALTIAMRS</sequence>
<dbReference type="InterPro" id="IPR036291">
    <property type="entry name" value="NAD(P)-bd_dom_sf"/>
</dbReference>
<dbReference type="PANTHER" id="PTHR42879:SF2">
    <property type="entry name" value="3-OXOACYL-[ACYL-CARRIER-PROTEIN] REDUCTASE FABG"/>
    <property type="match status" value="1"/>
</dbReference>
<dbReference type="Proteomes" id="UP000431744">
    <property type="component" value="Unassembled WGS sequence"/>
</dbReference>
<dbReference type="PRINTS" id="PR00081">
    <property type="entry name" value="GDHRDH"/>
</dbReference>
<dbReference type="Gene3D" id="3.40.50.720">
    <property type="entry name" value="NAD(P)-binding Rossmann-like Domain"/>
    <property type="match status" value="1"/>
</dbReference>
<dbReference type="SUPFAM" id="SSF51735">
    <property type="entry name" value="NAD(P)-binding Rossmann-fold domains"/>
    <property type="match status" value="1"/>
</dbReference>
<keyword evidence="2" id="KW-0560">Oxidoreductase</keyword>
<keyword evidence="5" id="KW-1185">Reference proteome</keyword>
<dbReference type="InterPro" id="IPR020904">
    <property type="entry name" value="Sc_DH/Rdtase_CS"/>
</dbReference>
<dbReference type="OrthoDB" id="286404at2"/>
<accession>A0A6H9WRS6</accession>
<dbReference type="Pfam" id="PF13561">
    <property type="entry name" value="adh_short_C2"/>
    <property type="match status" value="1"/>
</dbReference>
<protein>
    <submittedName>
        <fullName evidence="4">SDR family oxidoreductase</fullName>
    </submittedName>
</protein>
<dbReference type="GO" id="GO:0032787">
    <property type="term" value="P:monocarboxylic acid metabolic process"/>
    <property type="evidence" value="ECO:0007669"/>
    <property type="project" value="UniProtKB-ARBA"/>
</dbReference>
<evidence type="ECO:0000313" key="4">
    <source>
        <dbReference type="EMBL" id="KAB1649475.1"/>
    </source>
</evidence>
<dbReference type="CDD" id="cd05233">
    <property type="entry name" value="SDR_c"/>
    <property type="match status" value="1"/>
</dbReference>
<dbReference type="EMBL" id="WBJY01000001">
    <property type="protein sequence ID" value="KAB1649475.1"/>
    <property type="molecule type" value="Genomic_DNA"/>
</dbReference>
<proteinExistence type="inferred from homology"/>
<feature type="domain" description="Ketoreductase" evidence="3">
    <location>
        <begin position="4"/>
        <end position="189"/>
    </location>
</feature>
<name>A0A6H9WRS6_9MICO</name>
<dbReference type="PANTHER" id="PTHR42879">
    <property type="entry name" value="3-OXOACYL-(ACYL-CARRIER-PROTEIN) REDUCTASE"/>
    <property type="match status" value="1"/>
</dbReference>
<dbReference type="PRINTS" id="PR00080">
    <property type="entry name" value="SDRFAMILY"/>
</dbReference>
<dbReference type="InterPro" id="IPR057326">
    <property type="entry name" value="KR_dom"/>
</dbReference>
<comment type="similarity">
    <text evidence="1">Belongs to the short-chain dehydrogenases/reductases (SDR) family.</text>
</comment>
<reference evidence="4 5" key="1">
    <citation type="submission" date="2019-09" db="EMBL/GenBank/DDBJ databases">
        <title>Phylogeny of genus Pseudoclavibacter and closely related genus.</title>
        <authorList>
            <person name="Li Y."/>
        </authorList>
    </citation>
    <scope>NUCLEOTIDE SEQUENCE [LARGE SCALE GENOMIC DNA]</scope>
    <source>
        <strain evidence="4 5">EGI 60007</strain>
    </source>
</reference>
<evidence type="ECO:0000256" key="1">
    <source>
        <dbReference type="ARBA" id="ARBA00006484"/>
    </source>
</evidence>
<gene>
    <name evidence="4" type="ORF">F8O04_04215</name>
</gene>
<dbReference type="FunFam" id="3.40.50.720:FF:000084">
    <property type="entry name" value="Short-chain dehydrogenase reductase"/>
    <property type="match status" value="1"/>
</dbReference>
<comment type="caution">
    <text evidence="4">The sequence shown here is derived from an EMBL/GenBank/DDBJ whole genome shotgun (WGS) entry which is preliminary data.</text>
</comment>
<dbReference type="GO" id="GO:0016491">
    <property type="term" value="F:oxidoreductase activity"/>
    <property type="evidence" value="ECO:0007669"/>
    <property type="project" value="UniProtKB-KW"/>
</dbReference>
<evidence type="ECO:0000256" key="2">
    <source>
        <dbReference type="ARBA" id="ARBA00023002"/>
    </source>
</evidence>